<dbReference type="InterPro" id="IPR041489">
    <property type="entry name" value="PDZ_6"/>
</dbReference>
<comment type="similarity">
    <text evidence="3">Belongs to the peptidase M50B family.</text>
</comment>
<comment type="subcellular location">
    <subcellularLocation>
        <location evidence="2">Membrane</location>
        <topology evidence="2">Multi-pass membrane protein</topology>
    </subcellularLocation>
</comment>
<evidence type="ECO:0000256" key="9">
    <source>
        <dbReference type="ARBA" id="ARBA00023049"/>
    </source>
</evidence>
<feature type="domain" description="PDZ" evidence="12">
    <location>
        <begin position="183"/>
        <end position="263"/>
    </location>
</feature>
<evidence type="ECO:0000256" key="4">
    <source>
        <dbReference type="ARBA" id="ARBA00022670"/>
    </source>
</evidence>
<evidence type="ECO:0000256" key="2">
    <source>
        <dbReference type="ARBA" id="ARBA00004141"/>
    </source>
</evidence>
<feature type="transmembrane region" description="Helical" evidence="11">
    <location>
        <begin position="26"/>
        <end position="46"/>
    </location>
</feature>
<dbReference type="Proteomes" id="UP001499933">
    <property type="component" value="Unassembled WGS sequence"/>
</dbReference>
<dbReference type="GO" id="GO:0008233">
    <property type="term" value="F:peptidase activity"/>
    <property type="evidence" value="ECO:0007669"/>
    <property type="project" value="UniProtKB-KW"/>
</dbReference>
<evidence type="ECO:0000256" key="5">
    <source>
        <dbReference type="ARBA" id="ARBA00022692"/>
    </source>
</evidence>
<keyword evidence="8 11" id="KW-1133">Transmembrane helix</keyword>
<dbReference type="InterPro" id="IPR036034">
    <property type="entry name" value="PDZ_sf"/>
</dbReference>
<dbReference type="InterPro" id="IPR001478">
    <property type="entry name" value="PDZ"/>
</dbReference>
<evidence type="ECO:0000256" key="10">
    <source>
        <dbReference type="ARBA" id="ARBA00023136"/>
    </source>
</evidence>
<dbReference type="Pfam" id="PF02163">
    <property type="entry name" value="Peptidase_M50"/>
    <property type="match status" value="1"/>
</dbReference>
<keyword evidence="9" id="KW-0482">Metalloprotease</keyword>
<dbReference type="InterPro" id="IPR004387">
    <property type="entry name" value="Pept_M50_Zn"/>
</dbReference>
<feature type="transmembrane region" description="Helical" evidence="11">
    <location>
        <begin position="442"/>
        <end position="466"/>
    </location>
</feature>
<evidence type="ECO:0000313" key="14">
    <source>
        <dbReference type="Proteomes" id="UP001499933"/>
    </source>
</evidence>
<evidence type="ECO:0000256" key="3">
    <source>
        <dbReference type="ARBA" id="ARBA00007931"/>
    </source>
</evidence>
<evidence type="ECO:0000259" key="12">
    <source>
        <dbReference type="PROSITE" id="PS50106"/>
    </source>
</evidence>
<dbReference type="SMART" id="SM00228">
    <property type="entry name" value="PDZ"/>
    <property type="match status" value="1"/>
</dbReference>
<name>A0ABN2Q9V8_9MICO</name>
<dbReference type="Pfam" id="PF17820">
    <property type="entry name" value="PDZ_6"/>
    <property type="match status" value="1"/>
</dbReference>
<evidence type="ECO:0000256" key="7">
    <source>
        <dbReference type="ARBA" id="ARBA00022833"/>
    </source>
</evidence>
<gene>
    <name evidence="13" type="ORF">GCM10009776_06640</name>
</gene>
<proteinExistence type="inferred from homology"/>
<evidence type="ECO:0000256" key="8">
    <source>
        <dbReference type="ARBA" id="ARBA00022989"/>
    </source>
</evidence>
<keyword evidence="14" id="KW-1185">Reference proteome</keyword>
<evidence type="ECO:0000256" key="6">
    <source>
        <dbReference type="ARBA" id="ARBA00022801"/>
    </source>
</evidence>
<dbReference type="PANTHER" id="PTHR42837">
    <property type="entry name" value="REGULATOR OF SIGMA-E PROTEASE RSEP"/>
    <property type="match status" value="1"/>
</dbReference>
<dbReference type="PROSITE" id="PS50106">
    <property type="entry name" value="PDZ"/>
    <property type="match status" value="1"/>
</dbReference>
<evidence type="ECO:0000313" key="13">
    <source>
        <dbReference type="EMBL" id="GAA1947281.1"/>
    </source>
</evidence>
<accession>A0ABN2Q9V8</accession>
<evidence type="ECO:0000256" key="11">
    <source>
        <dbReference type="SAM" id="Phobius"/>
    </source>
</evidence>
<dbReference type="PANTHER" id="PTHR42837:SF2">
    <property type="entry name" value="MEMBRANE METALLOPROTEASE ARASP2, CHLOROPLASTIC-RELATED"/>
    <property type="match status" value="1"/>
</dbReference>
<keyword evidence="6" id="KW-0378">Hydrolase</keyword>
<keyword evidence="7" id="KW-0862">Zinc</keyword>
<dbReference type="InterPro" id="IPR008915">
    <property type="entry name" value="Peptidase_M50"/>
</dbReference>
<keyword evidence="4 13" id="KW-0645">Protease</keyword>
<feature type="transmembrane region" description="Helical" evidence="11">
    <location>
        <begin position="159"/>
        <end position="181"/>
    </location>
</feature>
<keyword evidence="5 11" id="KW-0812">Transmembrane</keyword>
<sequence length="472" mass="49286">MRAAVRVAQVTANSKAGAGTVTVVEVIAFVIGVVLLVVGLAVSIALHELGHLLPAKKFGVRVGQYMIGFGPTLWSRRRGETEYGFKAIPLGGYISMAGMYPPSPALRRRNGAVTGHRTGRAGGGFFATMVQDARTANDETLLSEDDDRVFYRLPVWKRVVIMLGGPVMNLLLALVLFAILLSGIGVQTATTTVQSVSECVIPSGVTRTTCAASDPIAPAKAAGLQAGDVIVSVDGTGVNTFAEASAIIRKSPGRTLIVVVERDGVVHSVNLTPVAVMQPVTDSSGKAVLNPDGSAMTQEVGFAGIRQEVQYVRQPIWAGPQAAVENVGAVAGVVFQLPVKVWQTGVSLVTGQERDPNGPLSVVGAGVLAGEVASADAPVLNRVAGLLSLLASLNIALFVFNMIPLLPLDGGHIAVALWDGIKRGWARIFHRPPPKPVDATKLVPVTFVVVIALVAMGAVLILADIFNPVSLF</sequence>
<dbReference type="GO" id="GO:0006508">
    <property type="term" value="P:proteolysis"/>
    <property type="evidence" value="ECO:0007669"/>
    <property type="project" value="UniProtKB-KW"/>
</dbReference>
<dbReference type="Gene3D" id="2.30.42.10">
    <property type="match status" value="1"/>
</dbReference>
<protein>
    <submittedName>
        <fullName evidence="13">Site-2 protease family protein</fullName>
    </submittedName>
</protein>
<comment type="cofactor">
    <cofactor evidence="1">
        <name>Zn(2+)</name>
        <dbReference type="ChEBI" id="CHEBI:29105"/>
    </cofactor>
</comment>
<feature type="transmembrane region" description="Helical" evidence="11">
    <location>
        <begin position="383"/>
        <end position="403"/>
    </location>
</feature>
<dbReference type="SUPFAM" id="SSF50156">
    <property type="entry name" value="PDZ domain-like"/>
    <property type="match status" value="1"/>
</dbReference>
<comment type="caution">
    <text evidence="13">The sequence shown here is derived from an EMBL/GenBank/DDBJ whole genome shotgun (WGS) entry which is preliminary data.</text>
</comment>
<dbReference type="EMBL" id="BAAAOG010000001">
    <property type="protein sequence ID" value="GAA1947281.1"/>
    <property type="molecule type" value="Genomic_DNA"/>
</dbReference>
<keyword evidence="10 11" id="KW-0472">Membrane</keyword>
<evidence type="ECO:0000256" key="1">
    <source>
        <dbReference type="ARBA" id="ARBA00001947"/>
    </source>
</evidence>
<dbReference type="CDD" id="cd06163">
    <property type="entry name" value="S2P-M50_PDZ_RseP-like"/>
    <property type="match status" value="1"/>
</dbReference>
<reference evidence="13 14" key="1">
    <citation type="journal article" date="2019" name="Int. J. Syst. Evol. Microbiol.">
        <title>The Global Catalogue of Microorganisms (GCM) 10K type strain sequencing project: providing services to taxonomists for standard genome sequencing and annotation.</title>
        <authorList>
            <consortium name="The Broad Institute Genomics Platform"/>
            <consortium name="The Broad Institute Genome Sequencing Center for Infectious Disease"/>
            <person name="Wu L."/>
            <person name="Ma J."/>
        </authorList>
    </citation>
    <scope>NUCLEOTIDE SEQUENCE [LARGE SCALE GENOMIC DNA]</scope>
    <source>
        <strain evidence="13 14">JCM 14901</strain>
    </source>
</reference>
<organism evidence="13 14">
    <name type="scientific">Microbacterium deminutum</name>
    <dbReference type="NCBI Taxonomy" id="344164"/>
    <lineage>
        <taxon>Bacteria</taxon>
        <taxon>Bacillati</taxon>
        <taxon>Actinomycetota</taxon>
        <taxon>Actinomycetes</taxon>
        <taxon>Micrococcales</taxon>
        <taxon>Microbacteriaceae</taxon>
        <taxon>Microbacterium</taxon>
    </lineage>
</organism>